<keyword evidence="1" id="KW-0547">Nucleotide-binding</keyword>
<name>A0A1Y1HN81_KLENI</name>
<evidence type="ECO:0000313" key="6">
    <source>
        <dbReference type="Proteomes" id="UP000054558"/>
    </source>
</evidence>
<evidence type="ECO:0000256" key="3">
    <source>
        <dbReference type="ARBA" id="ARBA00022840"/>
    </source>
</evidence>
<dbReference type="InterPro" id="IPR006500">
    <property type="entry name" value="Helicase_put_C_phage/plasmid"/>
</dbReference>
<dbReference type="AlphaFoldDB" id="A0A1Y1HN81"/>
<gene>
    <name evidence="5" type="ORF">KFL_000250580</name>
</gene>
<evidence type="ECO:0000313" key="5">
    <source>
        <dbReference type="EMBL" id="GAQ79182.1"/>
    </source>
</evidence>
<keyword evidence="6" id="KW-1185">Reference proteome</keyword>
<dbReference type="SMART" id="SM00885">
    <property type="entry name" value="D5_N"/>
    <property type="match status" value="1"/>
</dbReference>
<dbReference type="NCBIfam" id="TIGR01613">
    <property type="entry name" value="primase_Cterm"/>
    <property type="match status" value="1"/>
</dbReference>
<dbReference type="InterPro" id="IPR014818">
    <property type="entry name" value="Phage/plasmid_primase_P4_C"/>
</dbReference>
<evidence type="ECO:0000259" key="4">
    <source>
        <dbReference type="PROSITE" id="PS51206"/>
    </source>
</evidence>
<feature type="domain" description="SF3 helicase" evidence="4">
    <location>
        <begin position="334"/>
        <end position="500"/>
    </location>
</feature>
<dbReference type="Pfam" id="PF08706">
    <property type="entry name" value="D5_N"/>
    <property type="match status" value="1"/>
</dbReference>
<accession>A0A1Y1HN81</accession>
<dbReference type="Proteomes" id="UP000054558">
    <property type="component" value="Unassembled WGS sequence"/>
</dbReference>
<dbReference type="InterPro" id="IPR051620">
    <property type="entry name" value="ORF904-like_C"/>
</dbReference>
<sequence>MTNWLIDILNRSDAAVGTIAVLSKRVSAHQPPTDVAGVFGEEPDAAVLQQIKSCLAACGDSTSRFDKRKGNLYVFRVQGERTCPYGHQHQGSNNFCVQVKGSRLEYVCNSPECTIIRPRKQIGVLSCAQGEASVKPVDADRDEAIYGCVTKELVDFWAFQGDKGGSRIFSYMCSFCKRIVNTPAGFFIWTGKVYEKALDVQVLYILMHQLSTVIDRVRNDLQKELKRATDKGKVAEIERRLRQLRDYNNRRAAEDTLRVTKGEMFSSTFLNELDSDPNILNVNNGVIDLRTGKLDIHRPQYMCSKLANTYYRGLDLPSPRIDDFFNDVFNGDEEVIWTLQLVLGYGVTGSVACEKIVFLVGLGGNGKGVTKEMLEKTFGPYCGVMSKDVVVKTAGQRPVSKGAPTPHMHAPKGLRLSITDETAEEEELDAASVKATTGGGLISARAPYGQTETFPLMNLPVLMTNHPPKFQDVTDPAINRRLLVFDFPNLYVSREKFDSNNSRHRPLDGGLKARMQEEETLEQLLSWLVRGAVKFSGQGMSLGVVPPSVAVNLDQYLAKNDKLQQFIDEHCKRGPALRGNAAGFLNDYKAASGELTISVESLADRMAKKGFIKKKRESIDDFGKRPQVFVAIESHYEAE</sequence>
<evidence type="ECO:0000256" key="2">
    <source>
        <dbReference type="ARBA" id="ARBA00022801"/>
    </source>
</evidence>
<keyword evidence="3" id="KW-0067">ATP-binding</keyword>
<dbReference type="InterPro" id="IPR014015">
    <property type="entry name" value="Helicase_SF3_DNA-vir"/>
</dbReference>
<dbReference type="PROSITE" id="PS51206">
    <property type="entry name" value="SF3_HELICASE_1"/>
    <property type="match status" value="1"/>
</dbReference>
<dbReference type="GO" id="GO:0016787">
    <property type="term" value="F:hydrolase activity"/>
    <property type="evidence" value="ECO:0007669"/>
    <property type="project" value="UniProtKB-KW"/>
</dbReference>
<dbReference type="PANTHER" id="PTHR35372">
    <property type="entry name" value="ATP BINDING PROTEIN-RELATED"/>
    <property type="match status" value="1"/>
</dbReference>
<evidence type="ECO:0000256" key="1">
    <source>
        <dbReference type="ARBA" id="ARBA00022741"/>
    </source>
</evidence>
<dbReference type="GO" id="GO:0005524">
    <property type="term" value="F:ATP binding"/>
    <property type="evidence" value="ECO:0007669"/>
    <property type="project" value="UniProtKB-KW"/>
</dbReference>
<proteinExistence type="predicted"/>
<keyword evidence="2" id="KW-0378">Hydrolase</keyword>
<dbReference type="EMBL" id="DF236974">
    <property type="protein sequence ID" value="GAQ79182.1"/>
    <property type="molecule type" value="Genomic_DNA"/>
</dbReference>
<dbReference type="PANTHER" id="PTHR35372:SF2">
    <property type="entry name" value="SF3 HELICASE DOMAIN-CONTAINING PROTEIN"/>
    <property type="match status" value="1"/>
</dbReference>
<reference evidence="5 6" key="1">
    <citation type="journal article" date="2014" name="Nat. Commun.">
        <title>Klebsormidium flaccidum genome reveals primary factors for plant terrestrial adaptation.</title>
        <authorList>
            <person name="Hori K."/>
            <person name="Maruyama F."/>
            <person name="Fujisawa T."/>
            <person name="Togashi T."/>
            <person name="Yamamoto N."/>
            <person name="Seo M."/>
            <person name="Sato S."/>
            <person name="Yamada T."/>
            <person name="Mori H."/>
            <person name="Tajima N."/>
            <person name="Moriyama T."/>
            <person name="Ikeuchi M."/>
            <person name="Watanabe M."/>
            <person name="Wada H."/>
            <person name="Kobayashi K."/>
            <person name="Saito M."/>
            <person name="Masuda T."/>
            <person name="Sasaki-Sekimoto Y."/>
            <person name="Mashiguchi K."/>
            <person name="Awai K."/>
            <person name="Shimojima M."/>
            <person name="Masuda S."/>
            <person name="Iwai M."/>
            <person name="Nobusawa T."/>
            <person name="Narise T."/>
            <person name="Kondo S."/>
            <person name="Saito H."/>
            <person name="Sato R."/>
            <person name="Murakawa M."/>
            <person name="Ihara Y."/>
            <person name="Oshima-Yamada Y."/>
            <person name="Ohtaka K."/>
            <person name="Satoh M."/>
            <person name="Sonobe K."/>
            <person name="Ishii M."/>
            <person name="Ohtani R."/>
            <person name="Kanamori-Sato M."/>
            <person name="Honoki R."/>
            <person name="Miyazaki D."/>
            <person name="Mochizuki H."/>
            <person name="Umetsu J."/>
            <person name="Higashi K."/>
            <person name="Shibata D."/>
            <person name="Kamiya Y."/>
            <person name="Sato N."/>
            <person name="Nakamura Y."/>
            <person name="Tabata S."/>
            <person name="Ida S."/>
            <person name="Kurokawa K."/>
            <person name="Ohta H."/>
        </authorList>
    </citation>
    <scope>NUCLEOTIDE SEQUENCE [LARGE SCALE GENOMIC DNA]</scope>
    <source>
        <strain evidence="5 6">NIES-2285</strain>
    </source>
</reference>
<protein>
    <submittedName>
        <fullName evidence="5">Phage/plasmid primase-like protein</fullName>
    </submittedName>
</protein>
<organism evidence="5 6">
    <name type="scientific">Klebsormidium nitens</name>
    <name type="common">Green alga</name>
    <name type="synonym">Ulothrix nitens</name>
    <dbReference type="NCBI Taxonomy" id="105231"/>
    <lineage>
        <taxon>Eukaryota</taxon>
        <taxon>Viridiplantae</taxon>
        <taxon>Streptophyta</taxon>
        <taxon>Klebsormidiophyceae</taxon>
        <taxon>Klebsormidiales</taxon>
        <taxon>Klebsormidiaceae</taxon>
        <taxon>Klebsormidium</taxon>
    </lineage>
</organism>
<dbReference type="OrthoDB" id="2375545at2759"/>